<dbReference type="SUPFAM" id="SSF109715">
    <property type="entry name" value="DEK C-terminal domain"/>
    <property type="match status" value="1"/>
</dbReference>
<comment type="caution">
    <text evidence="3">The sequence shown here is derived from an EMBL/GenBank/DDBJ whole genome shotgun (WGS) entry which is preliminary data.</text>
</comment>
<evidence type="ECO:0000259" key="2">
    <source>
        <dbReference type="PROSITE" id="PS51998"/>
    </source>
</evidence>
<dbReference type="EMBL" id="JALJOT010000007">
    <property type="protein sequence ID" value="KAK9908774.1"/>
    <property type="molecule type" value="Genomic_DNA"/>
</dbReference>
<protein>
    <recommendedName>
        <fullName evidence="2">DEK-C domain-containing protein</fullName>
    </recommendedName>
</protein>
<evidence type="ECO:0000313" key="3">
    <source>
        <dbReference type="EMBL" id="KAK9908774.1"/>
    </source>
</evidence>
<reference evidence="3 4" key="1">
    <citation type="journal article" date="2024" name="Nat. Commun.">
        <title>Phylogenomics reveals the evolutionary origins of lichenization in chlorophyte algae.</title>
        <authorList>
            <person name="Puginier C."/>
            <person name="Libourel C."/>
            <person name="Otte J."/>
            <person name="Skaloud P."/>
            <person name="Haon M."/>
            <person name="Grisel S."/>
            <person name="Petersen M."/>
            <person name="Berrin J.G."/>
            <person name="Delaux P.M."/>
            <person name="Dal Grande F."/>
            <person name="Keller J."/>
        </authorList>
    </citation>
    <scope>NUCLEOTIDE SEQUENCE [LARGE SCALE GENOMIC DNA]</scope>
    <source>
        <strain evidence="3 4">SAG 216-7</strain>
    </source>
</reference>
<organism evidence="3 4">
    <name type="scientific">Coccomyxa subellipsoidea</name>
    <dbReference type="NCBI Taxonomy" id="248742"/>
    <lineage>
        <taxon>Eukaryota</taxon>
        <taxon>Viridiplantae</taxon>
        <taxon>Chlorophyta</taxon>
        <taxon>core chlorophytes</taxon>
        <taxon>Trebouxiophyceae</taxon>
        <taxon>Trebouxiophyceae incertae sedis</taxon>
        <taxon>Coccomyxaceae</taxon>
        <taxon>Coccomyxa</taxon>
    </lineage>
</organism>
<dbReference type="Proteomes" id="UP001491310">
    <property type="component" value="Unassembled WGS sequence"/>
</dbReference>
<evidence type="ECO:0000313" key="4">
    <source>
        <dbReference type="Proteomes" id="UP001491310"/>
    </source>
</evidence>
<dbReference type="InterPro" id="IPR014876">
    <property type="entry name" value="DEK_C"/>
</dbReference>
<feature type="region of interest" description="Disordered" evidence="1">
    <location>
        <begin position="181"/>
        <end position="204"/>
    </location>
</feature>
<dbReference type="PROSITE" id="PS51998">
    <property type="entry name" value="DEK_C"/>
    <property type="match status" value="1"/>
</dbReference>
<proteinExistence type="predicted"/>
<dbReference type="Pfam" id="PF08766">
    <property type="entry name" value="DEK_C"/>
    <property type="match status" value="1"/>
</dbReference>
<feature type="region of interest" description="Disordered" evidence="1">
    <location>
        <begin position="43"/>
        <end position="93"/>
    </location>
</feature>
<keyword evidence="4" id="KW-1185">Reference proteome</keyword>
<feature type="compositionally biased region" description="Polar residues" evidence="1">
    <location>
        <begin position="49"/>
        <end position="62"/>
    </location>
</feature>
<sequence>MDARQAAGFLANDWSAHAGWPAELAQRWPPRLHRRDLPASSLAAMQSEVLAQTAAQPASSPRQPGGRRNEGGFPTGGAGQISGAELAEEGDGKRDLRARVAAIMRDADLEKLTLRQVTKQLQEEFGGTVKAKAIREEVDRFLQGFPGAHKAESTPASEDSEDTLWKVSIEEELSTPFESLQTAAASQEDRKAAPLRSPASQQTIEQPADLDAAALTLHRALISLAAAHQRSRAEFGRAELAPNGGGTGAAVPPASDMAPGNRGFRMAYALLEQLLVERWDRDIRPARKGVAFRLALRLPQLPRWGAIHPSQPGAQPPSLPVDTAVGGLTVATAGGPTVIAAGVEAQPRSRLQQKWQGRQTKPYLIL</sequence>
<gene>
    <name evidence="3" type="ORF">WJX75_002671</name>
</gene>
<evidence type="ECO:0000256" key="1">
    <source>
        <dbReference type="SAM" id="MobiDB-lite"/>
    </source>
</evidence>
<name>A0ABR2YP69_9CHLO</name>
<feature type="domain" description="DEK-C" evidence="2">
    <location>
        <begin position="90"/>
        <end position="147"/>
    </location>
</feature>
<accession>A0ABR2YP69</accession>